<name>A0A979GTQ9_CHIPD</name>
<organism evidence="2 3">
    <name type="scientific">Chitinophaga pinensis (strain ATCC 43595 / DSM 2588 / LMG 13176 / NBRC 15968 / NCIMB 11800 / UQM 2034)</name>
    <dbReference type="NCBI Taxonomy" id="485918"/>
    <lineage>
        <taxon>Bacteria</taxon>
        <taxon>Pseudomonadati</taxon>
        <taxon>Bacteroidota</taxon>
        <taxon>Chitinophagia</taxon>
        <taxon>Chitinophagales</taxon>
        <taxon>Chitinophagaceae</taxon>
        <taxon>Chitinophaga</taxon>
    </lineage>
</organism>
<dbReference type="Proteomes" id="UP000002215">
    <property type="component" value="Chromosome"/>
</dbReference>
<proteinExistence type="predicted"/>
<reference evidence="2 3" key="2">
    <citation type="journal article" date="2010" name="Stand. Genomic Sci.">
        <title>Complete genome sequence of Chitinophaga pinensis type strain (UQM 2034).</title>
        <authorList>
            <person name="Glavina Del Rio T."/>
            <person name="Abt B."/>
            <person name="Spring S."/>
            <person name="Lapidus A."/>
            <person name="Nolan M."/>
            <person name="Tice H."/>
            <person name="Copeland A."/>
            <person name="Cheng J.F."/>
            <person name="Chen F."/>
            <person name="Bruce D."/>
            <person name="Goodwin L."/>
            <person name="Pitluck S."/>
            <person name="Ivanova N."/>
            <person name="Mavromatis K."/>
            <person name="Mikhailova N."/>
            <person name="Pati A."/>
            <person name="Chen A."/>
            <person name="Palaniappan K."/>
            <person name="Land M."/>
            <person name="Hauser L."/>
            <person name="Chang Y.J."/>
            <person name="Jeffries C.D."/>
            <person name="Chain P."/>
            <person name="Saunders E."/>
            <person name="Detter J.C."/>
            <person name="Brettin T."/>
            <person name="Rohde M."/>
            <person name="Goker M."/>
            <person name="Bristow J."/>
            <person name="Eisen J.A."/>
            <person name="Markowitz V."/>
            <person name="Hugenholtz P."/>
            <person name="Kyrpides N.C."/>
            <person name="Klenk H.P."/>
            <person name="Lucas S."/>
        </authorList>
    </citation>
    <scope>NUCLEOTIDE SEQUENCE [LARGE SCALE GENOMIC DNA]</scope>
    <source>
        <strain evidence="3">ATCC 43595 / DSM 2588 / LMG 13176 / NBRC 15968 / NCIMB 11800 / UQM 2034</strain>
    </source>
</reference>
<keyword evidence="1" id="KW-0812">Transmembrane</keyword>
<dbReference type="KEGG" id="cpi:Cpin_1292"/>
<feature type="transmembrane region" description="Helical" evidence="1">
    <location>
        <begin position="84"/>
        <end position="106"/>
    </location>
</feature>
<sequence length="337" mass="38796">MLFIFGTNSYVRKTIYPSELKMEVPADISRFEYVQHYMHLFYLPVMPVDAEWIARSKENKRKSYKVNELHEEALWKLYDPGAPLISFLLPGVLLIGLLVFFGVNIIRTEVESFSGNSERADWNNTAGIREQLNHAVENDYLRFGKKVFGERERPIYAKVLSVKDSALLLQVADTLSGQFYRAENLAELFDDHIPTIQPEWVRIDALRGITLKNRNMALFGVKNLSLKQVGHIEDKRIFDVRKVNSYGEQDELVMEHTGKDISMTAIKSLEGKIEPADKTMSAPYALPSLFSLKYHIHKKDSTARFKVTLKDMKGRYSYYTVAVRSDEEQAVITRDSL</sequence>
<keyword evidence="1" id="KW-0472">Membrane</keyword>
<evidence type="ECO:0000313" key="2">
    <source>
        <dbReference type="EMBL" id="ACU58790.1"/>
    </source>
</evidence>
<evidence type="ECO:0000256" key="1">
    <source>
        <dbReference type="SAM" id="Phobius"/>
    </source>
</evidence>
<keyword evidence="1" id="KW-1133">Transmembrane helix</keyword>
<dbReference type="RefSeq" id="WP_012788966.1">
    <property type="nucleotide sequence ID" value="NC_013132.1"/>
</dbReference>
<protein>
    <submittedName>
        <fullName evidence="2">Uncharacterized protein</fullName>
    </submittedName>
</protein>
<evidence type="ECO:0000313" key="3">
    <source>
        <dbReference type="Proteomes" id="UP000002215"/>
    </source>
</evidence>
<accession>A0A979GTQ9</accession>
<dbReference type="AlphaFoldDB" id="A0A979GTQ9"/>
<dbReference type="EMBL" id="CP001699">
    <property type="protein sequence ID" value="ACU58790.1"/>
    <property type="molecule type" value="Genomic_DNA"/>
</dbReference>
<gene>
    <name evidence="2" type="ordered locus">Cpin_1292</name>
</gene>
<reference evidence="3" key="1">
    <citation type="submission" date="2009-08" db="EMBL/GenBank/DDBJ databases">
        <title>The complete genome of Chitinophaga pinensis DSM 2588.</title>
        <authorList>
            <consortium name="US DOE Joint Genome Institute (JGI-PGF)"/>
            <person name="Lucas S."/>
            <person name="Copeland A."/>
            <person name="Lapidus A."/>
            <person name="Glavina del Rio T."/>
            <person name="Dalin E."/>
            <person name="Tice H."/>
            <person name="Bruce D."/>
            <person name="Goodwin L."/>
            <person name="Pitluck S."/>
            <person name="Kyrpides N."/>
            <person name="Mavromatis K."/>
            <person name="Ivanova N."/>
            <person name="Mikhailova N."/>
            <person name="Sims D."/>
            <person name="Meinche L."/>
            <person name="Brettin T."/>
            <person name="Detter J.C."/>
            <person name="Han C."/>
            <person name="Larimer F."/>
            <person name="Land M."/>
            <person name="Hauser L."/>
            <person name="Markowitz V."/>
            <person name="Cheng J.-F."/>
            <person name="Hugenholtz P."/>
            <person name="Woyke T."/>
            <person name="Wu D."/>
            <person name="Spring S."/>
            <person name="Klenk H.-P."/>
            <person name="Eisen J.A."/>
        </authorList>
    </citation>
    <scope>NUCLEOTIDE SEQUENCE [LARGE SCALE GENOMIC DNA]</scope>
    <source>
        <strain evidence="3">ATCC 43595 / DSM 2588 / LMG 13176 / NBRC 15968 / NCIMB 11800 / UQM 2034</strain>
    </source>
</reference>
<dbReference type="OrthoDB" id="635684at2"/>